<keyword evidence="5" id="KW-0547">Nucleotide-binding</keyword>
<dbReference type="EMBL" id="BONX01000048">
    <property type="protein sequence ID" value="GIG99858.1"/>
    <property type="molecule type" value="Genomic_DNA"/>
</dbReference>
<evidence type="ECO:0000256" key="5">
    <source>
        <dbReference type="ARBA" id="ARBA00022741"/>
    </source>
</evidence>
<dbReference type="NCBIfam" id="TIGR03919">
    <property type="entry name" value="T7SS_EccB"/>
    <property type="match status" value="1"/>
</dbReference>
<dbReference type="InterPro" id="IPR044857">
    <property type="entry name" value="T7SS_EccB_R1"/>
</dbReference>
<sequence>MPSRQDQLHSYQFMVQRVVGALVMRETDPAQSPFRRAAGATLASVLIALIGIGGSVVYGVFVGGGATKWKNASVVIVEKESGAQYVYIDDTQTLHPVLNYASALLIVGQPAPKTVSVSRKSLEGQPRGVTLGIRDLPESLAPSNRLVTGGWTVCSEPRTGGGGGQPQSTLLIGKAAPGGQELGDEGLLAEHPNGQLFLIWHNRRHLIQNPDLVVGALWGSQRQVAVAPALLNALPAGADLGEIRIPDAGEPSDAVEGAKIGEVFLVERQGGDGQYAVARRDGLYNITEVQANILLTSDVVKQGDATRLSQGEYGALPKKGELVPGNDAAAPERTPKMAAAEGGVVCGDVPDDRGVQGIRIGTDMSGIPDPPATSAQSARGGALADQVVLEPGRGVVVEAAAAPGATGGTISVVTDQGRRHPVNGGGEVLGNLGYGATKPVRMPSILVTLIPDGPALDPEKARDRAGAQ</sequence>
<keyword evidence="9 10" id="KW-0472">Membrane</keyword>
<evidence type="ECO:0000313" key="11">
    <source>
        <dbReference type="EMBL" id="GIG99858.1"/>
    </source>
</evidence>
<keyword evidence="8 10" id="KW-1133">Transmembrane helix</keyword>
<evidence type="ECO:0000313" key="12">
    <source>
        <dbReference type="Proteomes" id="UP000621500"/>
    </source>
</evidence>
<organism evidence="11 12">
    <name type="scientific">Plantactinospora mayteni</name>
    <dbReference type="NCBI Taxonomy" id="566021"/>
    <lineage>
        <taxon>Bacteria</taxon>
        <taxon>Bacillati</taxon>
        <taxon>Actinomycetota</taxon>
        <taxon>Actinomycetes</taxon>
        <taxon>Micromonosporales</taxon>
        <taxon>Micromonosporaceae</taxon>
        <taxon>Plantactinospora</taxon>
    </lineage>
</organism>
<dbReference type="RefSeq" id="WP_203861197.1">
    <property type="nucleotide sequence ID" value="NZ_BAAAZQ010000015.1"/>
</dbReference>
<comment type="subcellular location">
    <subcellularLocation>
        <location evidence="1">Cell membrane</location>
        <topology evidence="1">Single-pass membrane protein</topology>
    </subcellularLocation>
</comment>
<evidence type="ECO:0000256" key="8">
    <source>
        <dbReference type="ARBA" id="ARBA00022989"/>
    </source>
</evidence>
<evidence type="ECO:0000256" key="1">
    <source>
        <dbReference type="ARBA" id="ARBA00004162"/>
    </source>
</evidence>
<protein>
    <submittedName>
        <fullName evidence="11">Type VII secretion protein EccB</fullName>
    </submittedName>
</protein>
<evidence type="ECO:0000256" key="9">
    <source>
        <dbReference type="ARBA" id="ARBA00023136"/>
    </source>
</evidence>
<evidence type="ECO:0000256" key="4">
    <source>
        <dbReference type="ARBA" id="ARBA00022692"/>
    </source>
</evidence>
<evidence type="ECO:0000256" key="2">
    <source>
        <dbReference type="ARBA" id="ARBA00008149"/>
    </source>
</evidence>
<reference evidence="11 12" key="1">
    <citation type="submission" date="2021-01" db="EMBL/GenBank/DDBJ databases">
        <title>Whole genome shotgun sequence of Plantactinospora mayteni NBRC 109088.</title>
        <authorList>
            <person name="Komaki H."/>
            <person name="Tamura T."/>
        </authorList>
    </citation>
    <scope>NUCLEOTIDE SEQUENCE [LARGE SCALE GENOMIC DNA]</scope>
    <source>
        <strain evidence="11 12">NBRC 109088</strain>
    </source>
</reference>
<dbReference type="PANTHER" id="PTHR40765:SF2">
    <property type="entry name" value="ESX-2 SECRETION SYSTEM ATPASE ECCB2"/>
    <property type="match status" value="1"/>
</dbReference>
<dbReference type="InterPro" id="IPR042485">
    <property type="entry name" value="T7SS_EccB_R3"/>
</dbReference>
<evidence type="ECO:0000256" key="3">
    <source>
        <dbReference type="ARBA" id="ARBA00022475"/>
    </source>
</evidence>
<evidence type="ECO:0000256" key="10">
    <source>
        <dbReference type="SAM" id="Phobius"/>
    </source>
</evidence>
<dbReference type="PANTHER" id="PTHR40765">
    <property type="entry name" value="ESX-2 SECRETION SYSTEM ATPASE ECCB2"/>
    <property type="match status" value="1"/>
</dbReference>
<dbReference type="Pfam" id="PF05108">
    <property type="entry name" value="T7SS_ESX1_EccB"/>
    <property type="match status" value="1"/>
</dbReference>
<evidence type="ECO:0000256" key="7">
    <source>
        <dbReference type="ARBA" id="ARBA00022840"/>
    </source>
</evidence>
<keyword evidence="7" id="KW-0067">ATP-binding</keyword>
<feature type="transmembrane region" description="Helical" evidence="10">
    <location>
        <begin position="37"/>
        <end position="61"/>
    </location>
</feature>
<keyword evidence="3" id="KW-1003">Cell membrane</keyword>
<accession>A0ABQ4EYX0</accession>
<dbReference type="InterPro" id="IPR007795">
    <property type="entry name" value="T7SS_EccB"/>
</dbReference>
<dbReference type="Proteomes" id="UP000621500">
    <property type="component" value="Unassembled WGS sequence"/>
</dbReference>
<name>A0ABQ4EYX0_9ACTN</name>
<evidence type="ECO:0000256" key="6">
    <source>
        <dbReference type="ARBA" id="ARBA00022801"/>
    </source>
</evidence>
<comment type="caution">
    <text evidence="11">The sequence shown here is derived from an EMBL/GenBank/DDBJ whole genome shotgun (WGS) entry which is preliminary data.</text>
</comment>
<comment type="similarity">
    <text evidence="2">Belongs to the EccB family.</text>
</comment>
<keyword evidence="6" id="KW-0378">Hydrolase</keyword>
<keyword evidence="4 10" id="KW-0812">Transmembrane</keyword>
<dbReference type="Gene3D" id="2.40.50.910">
    <property type="entry name" value="Type VII secretion system EccB, repeat 3 domain"/>
    <property type="match status" value="1"/>
</dbReference>
<proteinExistence type="inferred from homology"/>
<dbReference type="Gene3D" id="3.30.2390.20">
    <property type="entry name" value="Type VII secretion system EccB, repeat 1 domain"/>
    <property type="match status" value="1"/>
</dbReference>
<keyword evidence="12" id="KW-1185">Reference proteome</keyword>
<gene>
    <name evidence="11" type="ORF">Pma05_64310</name>
</gene>